<dbReference type="GO" id="GO:0005737">
    <property type="term" value="C:cytoplasm"/>
    <property type="evidence" value="ECO:0007669"/>
    <property type="project" value="UniProtKB-ARBA"/>
</dbReference>
<protein>
    <recommendedName>
        <fullName evidence="9">Caspase-3</fullName>
    </recommendedName>
</protein>
<feature type="domain" description="Caspase family p20" evidence="6">
    <location>
        <begin position="65"/>
        <end position="187"/>
    </location>
</feature>
<evidence type="ECO:0000256" key="3">
    <source>
        <dbReference type="RuleBase" id="RU003971"/>
    </source>
</evidence>
<dbReference type="GO" id="GO:0051604">
    <property type="term" value="P:protein maturation"/>
    <property type="evidence" value="ECO:0007669"/>
    <property type="project" value="UniProtKB-ARBA"/>
</dbReference>
<evidence type="ECO:0008006" key="9">
    <source>
        <dbReference type="Google" id="ProtNLM"/>
    </source>
</evidence>
<feature type="region of interest" description="Disordered" evidence="4">
    <location>
        <begin position="1"/>
        <end position="36"/>
    </location>
</feature>
<comment type="caution">
    <text evidence="7">The sequence shown here is derived from an EMBL/GenBank/DDBJ whole genome shotgun (WGS) entry which is preliminary data.</text>
</comment>
<dbReference type="EMBL" id="JABFTP020000083">
    <property type="protein sequence ID" value="KAL3274762.1"/>
    <property type="molecule type" value="Genomic_DNA"/>
</dbReference>
<dbReference type="GO" id="GO:0043067">
    <property type="term" value="P:regulation of programmed cell death"/>
    <property type="evidence" value="ECO:0007669"/>
    <property type="project" value="UniProtKB-ARBA"/>
</dbReference>
<dbReference type="PROSITE" id="PS50207">
    <property type="entry name" value="CASPASE_P10"/>
    <property type="match status" value="1"/>
</dbReference>
<dbReference type="SMART" id="SM00115">
    <property type="entry name" value="CASc"/>
    <property type="match status" value="1"/>
</dbReference>
<sequence length="301" mass="34311">MADRFVENEQMEAPDEVDGGGLSCLRKNDSDEENSENNIAKRFADSLVLSKSSKYAEFYSMNYKYNGYLLILAHSTFTVGNKEDRKAAGEDIQMLRRSFSRLNFKIEVHENLRLQELQNVIMRVSSMDFENYATFALAVSSHGNPGLFFAKDATYDPDEELFEPFKKNESLFGKPKIFFLEPCRGISVDDGVTLLSSVETDGNQLEEVTIPREADILLVYATVEGYIAFQNNRHGSQFFIYLTEALNTFAGDHDLLSILILANQRLSIDFESYNSKAPKWSGKKQCMCIVHTLTRRIMFKL</sequence>
<dbReference type="InterPro" id="IPR001309">
    <property type="entry name" value="Pept_C14_p20"/>
</dbReference>
<dbReference type="PANTHER" id="PTHR48169:SF7">
    <property type="entry name" value="CASPASE 10"/>
    <property type="match status" value="1"/>
</dbReference>
<comment type="similarity">
    <text evidence="1 3">Belongs to the peptidase C14A family.</text>
</comment>
<keyword evidence="2" id="KW-0053">Apoptosis</keyword>
<gene>
    <name evidence="7" type="ORF">HHI36_019548</name>
</gene>
<keyword evidence="8" id="KW-1185">Reference proteome</keyword>
<dbReference type="AlphaFoldDB" id="A0ABD2N854"/>
<feature type="domain" description="Caspase family p10" evidence="5">
    <location>
        <begin position="206"/>
        <end position="299"/>
    </location>
</feature>
<dbReference type="Gene3D" id="3.40.50.1460">
    <property type="match status" value="1"/>
</dbReference>
<name>A0ABD2N854_9CUCU</name>
<dbReference type="InterPro" id="IPR011600">
    <property type="entry name" value="Pept_C14_caspase"/>
</dbReference>
<reference evidence="7 8" key="1">
    <citation type="journal article" date="2021" name="BMC Biol.">
        <title>Horizontally acquired antibacterial genes associated with adaptive radiation of ladybird beetles.</title>
        <authorList>
            <person name="Li H.S."/>
            <person name="Tang X.F."/>
            <person name="Huang Y.H."/>
            <person name="Xu Z.Y."/>
            <person name="Chen M.L."/>
            <person name="Du X.Y."/>
            <person name="Qiu B.Y."/>
            <person name="Chen P.T."/>
            <person name="Zhang W."/>
            <person name="Slipinski A."/>
            <person name="Escalona H.E."/>
            <person name="Waterhouse R.M."/>
            <person name="Zwick A."/>
            <person name="Pang H."/>
        </authorList>
    </citation>
    <scope>NUCLEOTIDE SEQUENCE [LARGE SCALE GENOMIC DNA]</scope>
    <source>
        <strain evidence="7">SYSU2018</strain>
    </source>
</reference>
<feature type="compositionally biased region" description="Acidic residues" evidence="4">
    <location>
        <begin position="9"/>
        <end position="18"/>
    </location>
</feature>
<dbReference type="InterPro" id="IPR029030">
    <property type="entry name" value="Caspase-like_dom_sf"/>
</dbReference>
<organism evidence="7 8">
    <name type="scientific">Cryptolaemus montrouzieri</name>
    <dbReference type="NCBI Taxonomy" id="559131"/>
    <lineage>
        <taxon>Eukaryota</taxon>
        <taxon>Metazoa</taxon>
        <taxon>Ecdysozoa</taxon>
        <taxon>Arthropoda</taxon>
        <taxon>Hexapoda</taxon>
        <taxon>Insecta</taxon>
        <taxon>Pterygota</taxon>
        <taxon>Neoptera</taxon>
        <taxon>Endopterygota</taxon>
        <taxon>Coleoptera</taxon>
        <taxon>Polyphaga</taxon>
        <taxon>Cucujiformia</taxon>
        <taxon>Coccinelloidea</taxon>
        <taxon>Coccinellidae</taxon>
        <taxon>Scymninae</taxon>
        <taxon>Scymnini</taxon>
        <taxon>Cryptolaemus</taxon>
    </lineage>
</organism>
<dbReference type="Pfam" id="PF00656">
    <property type="entry name" value="Peptidase_C14"/>
    <property type="match status" value="1"/>
</dbReference>
<evidence type="ECO:0000256" key="2">
    <source>
        <dbReference type="ARBA" id="ARBA00022703"/>
    </source>
</evidence>
<evidence type="ECO:0000256" key="1">
    <source>
        <dbReference type="ARBA" id="ARBA00010134"/>
    </source>
</evidence>
<dbReference type="GO" id="GO:0006915">
    <property type="term" value="P:apoptotic process"/>
    <property type="evidence" value="ECO:0007669"/>
    <property type="project" value="UniProtKB-KW"/>
</dbReference>
<dbReference type="Proteomes" id="UP001516400">
    <property type="component" value="Unassembled WGS sequence"/>
</dbReference>
<dbReference type="GO" id="GO:0004197">
    <property type="term" value="F:cysteine-type endopeptidase activity"/>
    <property type="evidence" value="ECO:0007669"/>
    <property type="project" value="UniProtKB-ARBA"/>
</dbReference>
<evidence type="ECO:0000256" key="4">
    <source>
        <dbReference type="SAM" id="MobiDB-lite"/>
    </source>
</evidence>
<dbReference type="InterPro" id="IPR002138">
    <property type="entry name" value="Pept_C14_p10"/>
</dbReference>
<dbReference type="PANTHER" id="PTHR48169">
    <property type="entry name" value="DED DOMAIN-CONTAINING PROTEIN"/>
    <property type="match status" value="1"/>
</dbReference>
<proteinExistence type="inferred from homology"/>
<evidence type="ECO:0000259" key="6">
    <source>
        <dbReference type="PROSITE" id="PS50208"/>
    </source>
</evidence>
<dbReference type="PROSITE" id="PS50208">
    <property type="entry name" value="CASPASE_P20"/>
    <property type="match status" value="1"/>
</dbReference>
<evidence type="ECO:0000259" key="5">
    <source>
        <dbReference type="PROSITE" id="PS50207"/>
    </source>
</evidence>
<dbReference type="PRINTS" id="PR00376">
    <property type="entry name" value="IL1BCENZYME"/>
</dbReference>
<dbReference type="SUPFAM" id="SSF52129">
    <property type="entry name" value="Caspase-like"/>
    <property type="match status" value="1"/>
</dbReference>
<evidence type="ECO:0000313" key="7">
    <source>
        <dbReference type="EMBL" id="KAL3274762.1"/>
    </source>
</evidence>
<evidence type="ECO:0000313" key="8">
    <source>
        <dbReference type="Proteomes" id="UP001516400"/>
    </source>
</evidence>
<dbReference type="InterPro" id="IPR015917">
    <property type="entry name" value="Pept_C14A"/>
</dbReference>
<accession>A0ABD2N854</accession>